<feature type="domain" description="5'-Nucleotidase C-terminal" evidence="4">
    <location>
        <begin position="284"/>
        <end position="426"/>
    </location>
</feature>
<comment type="similarity">
    <text evidence="2">Belongs to the 5'-nucleotidase family.</text>
</comment>
<dbReference type="Pfam" id="PF00149">
    <property type="entry name" value="Metallophos"/>
    <property type="match status" value="1"/>
</dbReference>
<dbReference type="EMBL" id="RBAH01000004">
    <property type="protein sequence ID" value="RKN85636.1"/>
    <property type="molecule type" value="Genomic_DNA"/>
</dbReference>
<dbReference type="SUPFAM" id="SSF56300">
    <property type="entry name" value="Metallo-dependent phosphatases"/>
    <property type="match status" value="1"/>
</dbReference>
<gene>
    <name evidence="5" type="ORF">D7M11_08130</name>
</gene>
<dbReference type="InterPro" id="IPR008334">
    <property type="entry name" value="5'-Nucleotdase_C"/>
</dbReference>
<dbReference type="Pfam" id="PF02872">
    <property type="entry name" value="5_nucleotid_C"/>
    <property type="match status" value="1"/>
</dbReference>
<dbReference type="Gene3D" id="3.90.780.10">
    <property type="entry name" value="5'-Nucleotidase, C-terminal domain"/>
    <property type="match status" value="1"/>
</dbReference>
<dbReference type="GO" id="GO:0030288">
    <property type="term" value="C:outer membrane-bounded periplasmic space"/>
    <property type="evidence" value="ECO:0007669"/>
    <property type="project" value="TreeGrafter"/>
</dbReference>
<reference evidence="5 6" key="1">
    <citation type="journal article" date="2007" name="Int. J. Syst. Evol. Microbiol.">
        <title>Paenibacillus ginsengarvi sp. nov., isolated from soil from ginseng cultivation.</title>
        <authorList>
            <person name="Yoon M.H."/>
            <person name="Ten L.N."/>
            <person name="Im W.T."/>
        </authorList>
    </citation>
    <scope>NUCLEOTIDE SEQUENCE [LARGE SCALE GENOMIC DNA]</scope>
    <source>
        <strain evidence="5 6">KCTC 13059</strain>
    </source>
</reference>
<dbReference type="AlphaFoldDB" id="A0A3B0CPI6"/>
<dbReference type="SUPFAM" id="SSF55816">
    <property type="entry name" value="5'-nucleotidase (syn. UDP-sugar hydrolase), C-terminal domain"/>
    <property type="match status" value="1"/>
</dbReference>
<dbReference type="GO" id="GO:0000166">
    <property type="term" value="F:nucleotide binding"/>
    <property type="evidence" value="ECO:0007669"/>
    <property type="project" value="UniProtKB-KW"/>
</dbReference>
<dbReference type="RefSeq" id="WP_120746658.1">
    <property type="nucleotide sequence ID" value="NZ_RBAH01000004.1"/>
</dbReference>
<organism evidence="5 6">
    <name type="scientific">Paenibacillus ginsengarvi</name>
    <dbReference type="NCBI Taxonomy" id="400777"/>
    <lineage>
        <taxon>Bacteria</taxon>
        <taxon>Bacillati</taxon>
        <taxon>Bacillota</taxon>
        <taxon>Bacilli</taxon>
        <taxon>Bacillales</taxon>
        <taxon>Paenibacillaceae</taxon>
        <taxon>Paenibacillus</taxon>
    </lineage>
</organism>
<dbReference type="GO" id="GO:0046872">
    <property type="term" value="F:metal ion binding"/>
    <property type="evidence" value="ECO:0007669"/>
    <property type="project" value="InterPro"/>
</dbReference>
<dbReference type="Gene3D" id="3.60.21.10">
    <property type="match status" value="1"/>
</dbReference>
<dbReference type="PROSITE" id="PS00785">
    <property type="entry name" value="5_NUCLEOTIDASE_1"/>
    <property type="match status" value="1"/>
</dbReference>
<comment type="caution">
    <text evidence="5">The sequence shown here is derived from an EMBL/GenBank/DDBJ whole genome shotgun (WGS) entry which is preliminary data.</text>
</comment>
<dbReference type="PRINTS" id="PR01607">
    <property type="entry name" value="APYRASEFAMLY"/>
</dbReference>
<evidence type="ECO:0000259" key="4">
    <source>
        <dbReference type="Pfam" id="PF02872"/>
    </source>
</evidence>
<dbReference type="InterPro" id="IPR006179">
    <property type="entry name" value="5_nucleotidase/apyrase"/>
</dbReference>
<name>A0A3B0CPI6_9BACL</name>
<evidence type="ECO:0000256" key="1">
    <source>
        <dbReference type="ARBA" id="ARBA00022729"/>
    </source>
</evidence>
<sequence length="476" mass="52744">MGERKLVLLHTNDIHSHFERMPPICEALRQLRSKHAASDPIVIDCGDHMDRMRPETEGSEGFANIAVLNETGYDLIVPGNNEGLTMTPDHLSAAYSHRQGYSVVCGNLRLARTGEPPAWLEPYRILNRNGLRVGVIGLTAYYPDFYSLLGWTIAEPLGTAAELVKRIRPDVDIVVVVSHLGINNDKAMAEQIEGIDIIIGSHTHHLLEQPLYYAGTFIAAAGCFGQYVGELEFGYDPDQGNLRLLSGICHSTENFPSDPQIEALIREQGAASRKRLERPAALTDRSLPINWGAESELGNLLASGIRRWTKAEIGLVNAGQLLQSLDAGTVTFLRLLEICPSPINPCLIRLRGEHIRLALEEALLDEFIRKPLKGFGFRGKELGTLCLSGMRVEYAAGGEPYRKIRSVTVGGEELKPERLYEVGTIDMFTFGIGYLSLGRGETVTYFLPEFIRDVLAKQLGDPDEIRECAIPRWFAI</sequence>
<accession>A0A3B0CPI6</accession>
<keyword evidence="1" id="KW-0732">Signal</keyword>
<keyword evidence="2" id="KW-0378">Hydrolase</keyword>
<feature type="domain" description="Calcineurin-like phosphoesterase" evidence="3">
    <location>
        <begin position="8"/>
        <end position="205"/>
    </location>
</feature>
<dbReference type="OrthoDB" id="9793179at2"/>
<dbReference type="InterPro" id="IPR006146">
    <property type="entry name" value="5'-Nucleotdase_CS"/>
</dbReference>
<dbReference type="GO" id="GO:0008253">
    <property type="term" value="F:5'-nucleotidase activity"/>
    <property type="evidence" value="ECO:0007669"/>
    <property type="project" value="TreeGrafter"/>
</dbReference>
<protein>
    <submittedName>
        <fullName evidence="5">Bifunctional metallophosphatase/5'-nucleotidase</fullName>
    </submittedName>
</protein>
<evidence type="ECO:0000313" key="6">
    <source>
        <dbReference type="Proteomes" id="UP000282311"/>
    </source>
</evidence>
<dbReference type="InterPro" id="IPR036907">
    <property type="entry name" value="5'-Nucleotdase_C_sf"/>
</dbReference>
<dbReference type="GO" id="GO:0008768">
    <property type="term" value="F:UDP-sugar diphosphatase activity"/>
    <property type="evidence" value="ECO:0007669"/>
    <property type="project" value="TreeGrafter"/>
</dbReference>
<dbReference type="CDD" id="cd00845">
    <property type="entry name" value="MPP_UshA_N_like"/>
    <property type="match status" value="1"/>
</dbReference>
<dbReference type="InterPro" id="IPR029052">
    <property type="entry name" value="Metallo-depent_PP-like"/>
</dbReference>
<keyword evidence="2" id="KW-0547">Nucleotide-binding</keyword>
<dbReference type="PANTHER" id="PTHR11575">
    <property type="entry name" value="5'-NUCLEOTIDASE-RELATED"/>
    <property type="match status" value="1"/>
</dbReference>
<dbReference type="Proteomes" id="UP000282311">
    <property type="component" value="Unassembled WGS sequence"/>
</dbReference>
<keyword evidence="6" id="KW-1185">Reference proteome</keyword>
<dbReference type="GO" id="GO:0009166">
    <property type="term" value="P:nucleotide catabolic process"/>
    <property type="evidence" value="ECO:0007669"/>
    <property type="project" value="InterPro"/>
</dbReference>
<evidence type="ECO:0000256" key="2">
    <source>
        <dbReference type="RuleBase" id="RU362119"/>
    </source>
</evidence>
<dbReference type="InterPro" id="IPR004843">
    <property type="entry name" value="Calcineurin-like_PHP"/>
</dbReference>
<dbReference type="PANTHER" id="PTHR11575:SF23">
    <property type="entry name" value="5-NUCLEOTIDASE FAMILY PROTEIN"/>
    <property type="match status" value="1"/>
</dbReference>
<evidence type="ECO:0000313" key="5">
    <source>
        <dbReference type="EMBL" id="RKN85636.1"/>
    </source>
</evidence>
<evidence type="ECO:0000259" key="3">
    <source>
        <dbReference type="Pfam" id="PF00149"/>
    </source>
</evidence>
<proteinExistence type="inferred from homology"/>